<dbReference type="PANTHER" id="PTHR10404:SF46">
    <property type="entry name" value="VACUOLAR PROTEIN SORTING-ASSOCIATED PROTEIN 70"/>
    <property type="match status" value="1"/>
</dbReference>
<dbReference type="Gene3D" id="3.50.30.30">
    <property type="match status" value="1"/>
</dbReference>
<dbReference type="InterPro" id="IPR039373">
    <property type="entry name" value="Peptidase_M28B"/>
</dbReference>
<organism evidence="4 5">
    <name type="scientific">Holdemanella biformis</name>
    <dbReference type="NCBI Taxonomy" id="1735"/>
    <lineage>
        <taxon>Bacteria</taxon>
        <taxon>Bacillati</taxon>
        <taxon>Bacillota</taxon>
        <taxon>Erysipelotrichia</taxon>
        <taxon>Erysipelotrichales</taxon>
        <taxon>Erysipelotrichaceae</taxon>
        <taxon>Holdemanella</taxon>
    </lineage>
</organism>
<dbReference type="InterPro" id="IPR007484">
    <property type="entry name" value="Peptidase_M28"/>
</dbReference>
<dbReference type="Pfam" id="PF04389">
    <property type="entry name" value="Peptidase_M28"/>
    <property type="match status" value="1"/>
</dbReference>
<dbReference type="SUPFAM" id="SSF53187">
    <property type="entry name" value="Zn-dependent exopeptidases"/>
    <property type="match status" value="1"/>
</dbReference>
<evidence type="ECO:0000259" key="3">
    <source>
        <dbReference type="Pfam" id="PF04389"/>
    </source>
</evidence>
<gene>
    <name evidence="4" type="ORF">DWX92_12255</name>
</gene>
<feature type="coiled-coil region" evidence="1">
    <location>
        <begin position="529"/>
        <end position="556"/>
    </location>
</feature>
<accession>A0A412IT71</accession>
<sequence length="731" mass="81820">MMDEDRCILCAYLFLCLVKEKRNMKKILQASLSAVLVLSLVGCGSTKEKAVYQDSIDAYVNEIDMDYAYDFTKTLSTDTSLHDNSLGFRTSGSDAEHRTANYLAKEMKAIGLKNVEKIPVNVDKWQYNDASLTIEGTDIDLMPVSYMVNGTDENGVTAQIVDCGTGFAKDYEDKDVEGKIALVGVDQFNESWIGGYIYEAYEHGAKALVTYDLDGYGRFSDDDHQIQDVCAEDIMPTTIITMSEYKQIKKALKQGHDMATLKVDSVMEEGNGTSYDVVGYIPGKSHDQQIIFAGHYDMYFTGFQDDCSAIGTIMSMAKTMIDSGYVPENDIVVVAHGAEEWGATGTEFDWTRGAYELINNVHPEWANKTLALFNFELDAYDDGTDTFMVTCVPEYASLVKSLVDSGALDGAVKEYKNGISTKTYDTTTMEDGVSYRNAGVPYFLNTTDTCSGEAKDDSEYTWTQLHYHTESDNTDTYSEKVMKANIAVFGSMAIAIDQLPAMSLNMQATIDDLKESFNENLALEAGVSKKDWDKALAVFEKEVDALNKEGQDINDRYIKAVNSKSDVTSIQKEGKAYNKKVLDLFKYVQDNFVGIVFSSDVVMKHVGYQNNIEYMDEIIQDLKIDKVKDALDVAYQLNGLCEYNYYLFSPNAAAKIDAHADKAVENNKWWGNDKGYYFTDTKNATTSLLNKEDGDDVSEEIKVYESARTKQLDYYKKVLENEILAMNNINQ</sequence>
<proteinExistence type="predicted"/>
<dbReference type="Pfam" id="PF02225">
    <property type="entry name" value="PA"/>
    <property type="match status" value="1"/>
</dbReference>
<feature type="domain" description="PA" evidence="2">
    <location>
        <begin position="156"/>
        <end position="246"/>
    </location>
</feature>
<keyword evidence="1" id="KW-0175">Coiled coil</keyword>
<dbReference type="AlphaFoldDB" id="A0A412IT71"/>
<evidence type="ECO:0000313" key="4">
    <source>
        <dbReference type="EMBL" id="RGS43307.1"/>
    </source>
</evidence>
<evidence type="ECO:0000259" key="2">
    <source>
        <dbReference type="Pfam" id="PF02225"/>
    </source>
</evidence>
<feature type="domain" description="Peptidase M28" evidence="3">
    <location>
        <begin position="277"/>
        <end position="487"/>
    </location>
</feature>
<evidence type="ECO:0000256" key="1">
    <source>
        <dbReference type="SAM" id="Coils"/>
    </source>
</evidence>
<dbReference type="InterPro" id="IPR003137">
    <property type="entry name" value="PA_domain"/>
</dbReference>
<dbReference type="PANTHER" id="PTHR10404">
    <property type="entry name" value="N-ACETYLATED-ALPHA-LINKED ACIDIC DIPEPTIDASE"/>
    <property type="match status" value="1"/>
</dbReference>
<dbReference type="SUPFAM" id="SSF52025">
    <property type="entry name" value="PA domain"/>
    <property type="match status" value="1"/>
</dbReference>
<reference evidence="4 5" key="1">
    <citation type="submission" date="2018-08" db="EMBL/GenBank/DDBJ databases">
        <title>A genome reference for cultivated species of the human gut microbiota.</title>
        <authorList>
            <person name="Zou Y."/>
            <person name="Xue W."/>
            <person name="Luo G."/>
        </authorList>
    </citation>
    <scope>NUCLEOTIDE SEQUENCE [LARGE SCALE GENOMIC DNA]</scope>
    <source>
        <strain evidence="4 5">AF22-10AC</strain>
    </source>
</reference>
<dbReference type="Proteomes" id="UP000285274">
    <property type="component" value="Unassembled WGS sequence"/>
</dbReference>
<dbReference type="Gene3D" id="3.40.630.10">
    <property type="entry name" value="Zn peptidases"/>
    <property type="match status" value="1"/>
</dbReference>
<comment type="caution">
    <text evidence="4">The sequence shown here is derived from an EMBL/GenBank/DDBJ whole genome shotgun (WGS) entry which is preliminary data.</text>
</comment>
<name>A0A412IT71_9FIRM</name>
<dbReference type="InterPro" id="IPR046450">
    <property type="entry name" value="PA_dom_sf"/>
</dbReference>
<dbReference type="EMBL" id="QRVM01000110">
    <property type="protein sequence ID" value="RGS43307.1"/>
    <property type="molecule type" value="Genomic_DNA"/>
</dbReference>
<protein>
    <submittedName>
        <fullName evidence="4">Uncharacterized protein</fullName>
    </submittedName>
</protein>
<evidence type="ECO:0000313" key="5">
    <source>
        <dbReference type="Proteomes" id="UP000285274"/>
    </source>
</evidence>